<feature type="domain" description="Histidine kinase" evidence="9">
    <location>
        <begin position="604"/>
        <end position="821"/>
    </location>
</feature>
<dbReference type="EC" id="2.7.13.3" evidence="2"/>
<evidence type="ECO:0000256" key="6">
    <source>
        <dbReference type="ARBA" id="ARBA00023012"/>
    </source>
</evidence>
<dbReference type="PRINTS" id="PR00344">
    <property type="entry name" value="BCTRLSENSOR"/>
</dbReference>
<evidence type="ECO:0000259" key="9">
    <source>
        <dbReference type="PROSITE" id="PS50109"/>
    </source>
</evidence>
<keyword evidence="7" id="KW-0472">Membrane</keyword>
<dbReference type="SMART" id="SM00388">
    <property type="entry name" value="HisKA"/>
    <property type="match status" value="1"/>
</dbReference>
<dbReference type="InterPro" id="IPR005467">
    <property type="entry name" value="His_kinase_dom"/>
</dbReference>
<dbReference type="Proteomes" id="UP001141619">
    <property type="component" value="Unassembled WGS sequence"/>
</dbReference>
<keyword evidence="4" id="KW-0808">Transferase</keyword>
<dbReference type="Pfam" id="PF00512">
    <property type="entry name" value="HisKA"/>
    <property type="match status" value="1"/>
</dbReference>
<dbReference type="InterPro" id="IPR036890">
    <property type="entry name" value="HATPase_C_sf"/>
</dbReference>
<feature type="signal peptide" evidence="8">
    <location>
        <begin position="1"/>
        <end position="28"/>
    </location>
</feature>
<evidence type="ECO:0000256" key="5">
    <source>
        <dbReference type="ARBA" id="ARBA00022777"/>
    </source>
</evidence>
<organism evidence="10 11">
    <name type="scientific">Govanella unica</name>
    <dbReference type="NCBI Taxonomy" id="2975056"/>
    <lineage>
        <taxon>Bacteria</taxon>
        <taxon>Pseudomonadati</taxon>
        <taxon>Pseudomonadota</taxon>
        <taxon>Alphaproteobacteria</taxon>
        <taxon>Emcibacterales</taxon>
        <taxon>Govanellaceae</taxon>
        <taxon>Govanella</taxon>
    </lineage>
</organism>
<dbReference type="GO" id="GO:0000155">
    <property type="term" value="F:phosphorelay sensor kinase activity"/>
    <property type="evidence" value="ECO:0007669"/>
    <property type="project" value="InterPro"/>
</dbReference>
<keyword evidence="11" id="KW-1185">Reference proteome</keyword>
<proteinExistence type="predicted"/>
<comment type="caution">
    <text evidence="10">The sequence shown here is derived from an EMBL/GenBank/DDBJ whole genome shotgun (WGS) entry which is preliminary data.</text>
</comment>
<evidence type="ECO:0000256" key="1">
    <source>
        <dbReference type="ARBA" id="ARBA00000085"/>
    </source>
</evidence>
<dbReference type="Pfam" id="PF12860">
    <property type="entry name" value="PAS_7"/>
    <property type="match status" value="2"/>
</dbReference>
<dbReference type="SUPFAM" id="SSF55874">
    <property type="entry name" value="ATPase domain of HSP90 chaperone/DNA topoisomerase II/histidine kinase"/>
    <property type="match status" value="1"/>
</dbReference>
<dbReference type="PROSITE" id="PS50109">
    <property type="entry name" value="HIS_KIN"/>
    <property type="match status" value="1"/>
</dbReference>
<dbReference type="CDD" id="cd00082">
    <property type="entry name" value="HisKA"/>
    <property type="match status" value="1"/>
</dbReference>
<keyword evidence="3" id="KW-0597">Phosphoprotein</keyword>
<evidence type="ECO:0000256" key="3">
    <source>
        <dbReference type="ARBA" id="ARBA00022553"/>
    </source>
</evidence>
<evidence type="ECO:0000313" key="11">
    <source>
        <dbReference type="Proteomes" id="UP001141619"/>
    </source>
</evidence>
<dbReference type="AlphaFoldDB" id="A0A9X3TZZ6"/>
<dbReference type="PANTHER" id="PTHR43711">
    <property type="entry name" value="TWO-COMPONENT HISTIDINE KINASE"/>
    <property type="match status" value="1"/>
</dbReference>
<dbReference type="PANTHER" id="PTHR43711:SF1">
    <property type="entry name" value="HISTIDINE KINASE 1"/>
    <property type="match status" value="1"/>
</dbReference>
<comment type="catalytic activity">
    <reaction evidence="1">
        <text>ATP + protein L-histidine = ADP + protein N-phospho-L-histidine.</text>
        <dbReference type="EC" id="2.7.13.3"/>
    </reaction>
</comment>
<dbReference type="InterPro" id="IPR003594">
    <property type="entry name" value="HATPase_dom"/>
</dbReference>
<dbReference type="Gene3D" id="1.10.287.130">
    <property type="match status" value="1"/>
</dbReference>
<gene>
    <name evidence="10" type="ORF">NYP16_11485</name>
</gene>
<dbReference type="InterPro" id="IPR050736">
    <property type="entry name" value="Sensor_HK_Regulatory"/>
</dbReference>
<reference evidence="10" key="1">
    <citation type="submission" date="2022-08" db="EMBL/GenBank/DDBJ databases">
        <authorList>
            <person name="Vandamme P."/>
            <person name="Hettiarachchi A."/>
            <person name="Peeters C."/>
            <person name="Cnockaert M."/>
            <person name="Carlier A."/>
        </authorList>
    </citation>
    <scope>NUCLEOTIDE SEQUENCE</scope>
    <source>
        <strain evidence="10">LMG 31809</strain>
    </source>
</reference>
<sequence length="834" mass="91559">MSIIVSVRRVATAAGGLVGLAASAPAGAAPAGATPVISSGTSTFMLGSAIVVSTLGLAIWAYCTGRDAMRRARHERRASDRLAAILDSVPAAYVLWVRDGDFSASPRLGRWLGKRRGLMAFSDLFDASGRRGFAAAGFARLEEAAAAARTGGALPAPFEVAGAERNFRVVAERAGAGRTASALLWFVDLSDQRAEISARDQLVSRLEDENRNLHHTLDGINFPVWRRGGDLSLGYVNTAYIRAVEAADAETVLREGIELVGNALTGSSRDDAARAQDEERGLATKHYVVIDGQRRALLMQNTPDGGAGAQAGVTGYAVDRTELEDARAEFARYMESHAETLNKLSTAVAIFGADKTLEFYNNAFTRLWRLPEEWMSSRPHHSELLEEMRERRRLPEQADFPAWKRAHLAHYTQLLEPLEEMWHLPDGATLRVVTQPHPLGGLLIFYEDVTDRLALERNYNTLIAVQRATLNSLHEGIAVIGSDGRLKLSNPAFLKVWHLDEGAITEAPHLSDLLTEAESYFDVPAEYEKFRALLYDDGERVVRGGRLSRKDGSEIDFAAVPLPDGATLYTFVDVTDSLRIERALRERNEALETSDRLKTEFVAHISYELRTPLNNVMGFAELLDKEYYGALNAQQHTYARNILESSAQLMVLINDILDLSVVEAGGIRLETRLFDIGQTLRNVAAMAREELKKRNHILQLEIPPGLGMIDGDEKRIRQVMYNLLSNAMKFTPPHGQITLGGGVDNDFVTLFVTDTGIGIPADEQLQVFERFHTGRDVPRGQGAGLGLSLVRSFVELHGGTVTLSSEPNAGTRILCRLPRHQPSTSVVVPLAQGR</sequence>
<protein>
    <recommendedName>
        <fullName evidence="2">histidine kinase</fullName>
        <ecNumber evidence="2">2.7.13.3</ecNumber>
    </recommendedName>
</protein>
<dbReference type="InterPro" id="IPR004358">
    <property type="entry name" value="Sig_transdc_His_kin-like_C"/>
</dbReference>
<evidence type="ECO:0000256" key="8">
    <source>
        <dbReference type="SAM" id="SignalP"/>
    </source>
</evidence>
<keyword evidence="7" id="KW-0812">Transmembrane</keyword>
<dbReference type="Gene3D" id="3.30.565.10">
    <property type="entry name" value="Histidine kinase-like ATPase, C-terminal domain"/>
    <property type="match status" value="1"/>
</dbReference>
<keyword evidence="8" id="KW-0732">Signal</keyword>
<dbReference type="Pfam" id="PF02518">
    <property type="entry name" value="HATPase_c"/>
    <property type="match status" value="1"/>
</dbReference>
<dbReference type="Gene3D" id="3.30.450.20">
    <property type="entry name" value="PAS domain"/>
    <property type="match status" value="1"/>
</dbReference>
<accession>A0A9X3TZZ6</accession>
<feature type="transmembrane region" description="Helical" evidence="7">
    <location>
        <begin position="43"/>
        <end position="63"/>
    </location>
</feature>
<reference evidence="10" key="2">
    <citation type="journal article" date="2023" name="Syst. Appl. Microbiol.">
        <title>Govania unica gen. nov., sp. nov., a rare biosphere bacterium that represents a novel family in the class Alphaproteobacteria.</title>
        <authorList>
            <person name="Vandamme P."/>
            <person name="Peeters C."/>
            <person name="Hettiarachchi A."/>
            <person name="Cnockaert M."/>
            <person name="Carlier A."/>
        </authorList>
    </citation>
    <scope>NUCLEOTIDE SEQUENCE</scope>
    <source>
        <strain evidence="10">LMG 31809</strain>
    </source>
</reference>
<dbReference type="InterPro" id="IPR035965">
    <property type="entry name" value="PAS-like_dom_sf"/>
</dbReference>
<dbReference type="InterPro" id="IPR003661">
    <property type="entry name" value="HisK_dim/P_dom"/>
</dbReference>
<dbReference type="EMBL" id="JANWOI010000004">
    <property type="protein sequence ID" value="MDA5194572.1"/>
    <property type="molecule type" value="Genomic_DNA"/>
</dbReference>
<dbReference type="SMART" id="SM00387">
    <property type="entry name" value="HATPase_c"/>
    <property type="match status" value="1"/>
</dbReference>
<evidence type="ECO:0000256" key="2">
    <source>
        <dbReference type="ARBA" id="ARBA00012438"/>
    </source>
</evidence>
<keyword evidence="6" id="KW-0902">Two-component regulatory system</keyword>
<dbReference type="InterPro" id="IPR036097">
    <property type="entry name" value="HisK_dim/P_sf"/>
</dbReference>
<feature type="chain" id="PRO_5040914220" description="histidine kinase" evidence="8">
    <location>
        <begin position="29"/>
        <end position="834"/>
    </location>
</feature>
<evidence type="ECO:0000313" key="10">
    <source>
        <dbReference type="EMBL" id="MDA5194572.1"/>
    </source>
</evidence>
<evidence type="ECO:0000256" key="4">
    <source>
        <dbReference type="ARBA" id="ARBA00022679"/>
    </source>
</evidence>
<keyword evidence="7" id="KW-1133">Transmembrane helix</keyword>
<dbReference type="SUPFAM" id="SSF47384">
    <property type="entry name" value="Homodimeric domain of signal transducing histidine kinase"/>
    <property type="match status" value="1"/>
</dbReference>
<keyword evidence="5" id="KW-0418">Kinase</keyword>
<dbReference type="RefSeq" id="WP_274944278.1">
    <property type="nucleotide sequence ID" value="NZ_JANWOI010000004.1"/>
</dbReference>
<evidence type="ECO:0000256" key="7">
    <source>
        <dbReference type="SAM" id="Phobius"/>
    </source>
</evidence>
<dbReference type="SUPFAM" id="SSF55785">
    <property type="entry name" value="PYP-like sensor domain (PAS domain)"/>
    <property type="match status" value="2"/>
</dbReference>
<name>A0A9X3TZZ6_9PROT</name>
<dbReference type="CDD" id="cd00075">
    <property type="entry name" value="HATPase"/>
    <property type="match status" value="1"/>
</dbReference>